<evidence type="ECO:0000313" key="1">
    <source>
        <dbReference type="Proteomes" id="UP000095281"/>
    </source>
</evidence>
<sequence length="287" mass="34272">MEIIGILEEIFIPILIHDRSLKIKGKSGLDFLISDKAIREQMIIYLQQFRDDKQKNIQLTISIENHRYIMINDKKMWTDFFKLKHGDIITEEDEKEIIKFMKKYFTPFESSRSHSLGLDDWQRLNKWMNEQINEILEEHFTGDGEKSMKTKLKKYLSKINFGAESSQKRQSFISLFDENLTIIFERLFQNGGVLFRDHLTKADLYLFSVFVQYFEGPLQNEDLKNYFLLKSEINKNKYFGKGKEKIEDLNEIIEVKEEKGENTSNVDEYNDLRIQLIYEFVEKIKNV</sequence>
<dbReference type="AlphaFoldDB" id="A0A1I8BS59"/>
<name>A0A1I8BS59_MELHA</name>
<dbReference type="Proteomes" id="UP000095281">
    <property type="component" value="Unplaced"/>
</dbReference>
<proteinExistence type="predicted"/>
<evidence type="ECO:0000313" key="2">
    <source>
        <dbReference type="WBParaSite" id="MhA1_Contig445.frz3.gene5"/>
    </source>
</evidence>
<accession>A0A1I8BS59</accession>
<protein>
    <submittedName>
        <fullName evidence="2">GST C-terminal domain-containing protein</fullName>
    </submittedName>
</protein>
<reference evidence="2" key="1">
    <citation type="submission" date="2016-11" db="UniProtKB">
        <authorList>
            <consortium name="WormBaseParasite"/>
        </authorList>
    </citation>
    <scope>IDENTIFICATION</scope>
</reference>
<organism evidence="1 2">
    <name type="scientific">Meloidogyne hapla</name>
    <name type="common">Root-knot nematode worm</name>
    <dbReference type="NCBI Taxonomy" id="6305"/>
    <lineage>
        <taxon>Eukaryota</taxon>
        <taxon>Metazoa</taxon>
        <taxon>Ecdysozoa</taxon>
        <taxon>Nematoda</taxon>
        <taxon>Chromadorea</taxon>
        <taxon>Rhabditida</taxon>
        <taxon>Tylenchina</taxon>
        <taxon>Tylenchomorpha</taxon>
        <taxon>Tylenchoidea</taxon>
        <taxon>Meloidogynidae</taxon>
        <taxon>Meloidogyninae</taxon>
        <taxon>Meloidogyne</taxon>
    </lineage>
</organism>
<keyword evidence="1" id="KW-1185">Reference proteome</keyword>
<dbReference type="WBParaSite" id="MhA1_Contig445.frz3.gene5">
    <property type="protein sequence ID" value="MhA1_Contig445.frz3.gene5"/>
    <property type="gene ID" value="MhA1_Contig445.frz3.gene5"/>
</dbReference>